<evidence type="ECO:0000313" key="2">
    <source>
        <dbReference type="EMBL" id="KAF6422715.1"/>
    </source>
</evidence>
<evidence type="ECO:0000256" key="1">
    <source>
        <dbReference type="SAM" id="Phobius"/>
    </source>
</evidence>
<gene>
    <name evidence="2" type="ORF">HJG63_008551</name>
</gene>
<keyword evidence="1" id="KW-1133">Transmembrane helix</keyword>
<keyword evidence="3" id="KW-1185">Reference proteome</keyword>
<dbReference type="EMBL" id="JACASE010000012">
    <property type="protein sequence ID" value="KAF6422715.1"/>
    <property type="molecule type" value="Genomic_DNA"/>
</dbReference>
<proteinExistence type="predicted"/>
<comment type="caution">
    <text evidence="2">The sequence shown here is derived from an EMBL/GenBank/DDBJ whole genome shotgun (WGS) entry which is preliminary data.</text>
</comment>
<organism evidence="2 3">
    <name type="scientific">Rousettus aegyptiacus</name>
    <name type="common">Egyptian fruit bat</name>
    <name type="synonym">Pteropus aegyptiacus</name>
    <dbReference type="NCBI Taxonomy" id="9407"/>
    <lineage>
        <taxon>Eukaryota</taxon>
        <taxon>Metazoa</taxon>
        <taxon>Chordata</taxon>
        <taxon>Craniata</taxon>
        <taxon>Vertebrata</taxon>
        <taxon>Euteleostomi</taxon>
        <taxon>Mammalia</taxon>
        <taxon>Eutheria</taxon>
        <taxon>Laurasiatheria</taxon>
        <taxon>Chiroptera</taxon>
        <taxon>Yinpterochiroptera</taxon>
        <taxon>Pteropodoidea</taxon>
        <taxon>Pteropodidae</taxon>
        <taxon>Rousettinae</taxon>
        <taxon>Rousettus</taxon>
    </lineage>
</organism>
<dbReference type="Proteomes" id="UP000593571">
    <property type="component" value="Unassembled WGS sequence"/>
</dbReference>
<reference evidence="2 3" key="1">
    <citation type="journal article" date="2020" name="Nature">
        <title>Six reference-quality genomes reveal evolution of bat adaptations.</title>
        <authorList>
            <person name="Jebb D."/>
            <person name="Huang Z."/>
            <person name="Pippel M."/>
            <person name="Hughes G.M."/>
            <person name="Lavrichenko K."/>
            <person name="Devanna P."/>
            <person name="Winkler S."/>
            <person name="Jermiin L.S."/>
            <person name="Skirmuntt E.C."/>
            <person name="Katzourakis A."/>
            <person name="Burkitt-Gray L."/>
            <person name="Ray D.A."/>
            <person name="Sullivan K.A.M."/>
            <person name="Roscito J.G."/>
            <person name="Kirilenko B.M."/>
            <person name="Davalos L.M."/>
            <person name="Corthals A.P."/>
            <person name="Power M.L."/>
            <person name="Jones G."/>
            <person name="Ransome R.D."/>
            <person name="Dechmann D.K.N."/>
            <person name="Locatelli A.G."/>
            <person name="Puechmaille S.J."/>
            <person name="Fedrigo O."/>
            <person name="Jarvis E.D."/>
            <person name="Hiller M."/>
            <person name="Vernes S.C."/>
            <person name="Myers E.W."/>
            <person name="Teeling E.C."/>
        </authorList>
    </citation>
    <scope>NUCLEOTIDE SEQUENCE [LARGE SCALE GENOMIC DNA]</scope>
    <source>
        <strain evidence="2">MRouAeg1</strain>
        <tissue evidence="2">Muscle</tissue>
    </source>
</reference>
<feature type="transmembrane region" description="Helical" evidence="1">
    <location>
        <begin position="86"/>
        <end position="106"/>
    </location>
</feature>
<name>A0A7J8DI36_ROUAE</name>
<keyword evidence="1" id="KW-0812">Transmembrane</keyword>
<protein>
    <submittedName>
        <fullName evidence="2">Uncharacterized protein</fullName>
    </submittedName>
</protein>
<dbReference type="AlphaFoldDB" id="A0A7J8DI36"/>
<evidence type="ECO:0000313" key="3">
    <source>
        <dbReference type="Proteomes" id="UP000593571"/>
    </source>
</evidence>
<sequence>MECSSTRCNVQNQGCTVLLRSSWSGLLLPFRRASKERARDYCHHNFFSLKNPTNSSIYLQRKRRCSDVGCCCWPMLGQPWQQCKDAVFPVYISISIYIYIYIYMLFLSQSLISDSTLQLGRWC</sequence>
<accession>A0A7J8DI36</accession>
<keyword evidence="1" id="KW-0472">Membrane</keyword>